<proteinExistence type="predicted"/>
<accession>A0ABV2A8C8</accession>
<sequence>MNKRILWLSIVLLSSASTAHAERFDLSIGDDSYRVALNGPLSRLFAETTGQYDVGAVVRPKRRDDLLVAHVGAMLTGDAGARSFESAAGLGVRAVYIGRDDDPGGAIAPGGQFEARFPGYERIGFSFYGYYGPEVLSFGDFDEYYEIGTAIDYQVLRDASLYLGYRNVNVRVEDGPRITADNGLHAGMRLSF</sequence>
<dbReference type="Proteomes" id="UP001465331">
    <property type="component" value="Unassembled WGS sequence"/>
</dbReference>
<evidence type="ECO:0000313" key="3">
    <source>
        <dbReference type="Proteomes" id="UP001465331"/>
    </source>
</evidence>
<evidence type="ECO:0000256" key="1">
    <source>
        <dbReference type="SAM" id="SignalP"/>
    </source>
</evidence>
<dbReference type="Pfam" id="PF07437">
    <property type="entry name" value="YfaZ"/>
    <property type="match status" value="1"/>
</dbReference>
<keyword evidence="3" id="KW-1185">Reference proteome</keyword>
<dbReference type="RefSeq" id="WP_352888136.1">
    <property type="nucleotide sequence ID" value="NZ_JBEPIJ010000004.1"/>
</dbReference>
<name>A0ABV2A8C8_9GAMM</name>
<comment type="caution">
    <text evidence="2">The sequence shown here is derived from an EMBL/GenBank/DDBJ whole genome shotgun (WGS) entry which is preliminary data.</text>
</comment>
<dbReference type="InterPro" id="IPR009998">
    <property type="entry name" value="YfaZ"/>
</dbReference>
<gene>
    <name evidence="2" type="ORF">ABSH63_05440</name>
</gene>
<dbReference type="EMBL" id="JBEPIJ010000004">
    <property type="protein sequence ID" value="MES0873452.1"/>
    <property type="molecule type" value="Genomic_DNA"/>
</dbReference>
<evidence type="ECO:0000313" key="2">
    <source>
        <dbReference type="EMBL" id="MES0873452.1"/>
    </source>
</evidence>
<organism evidence="2 3">
    <name type="scientific">Sinimarinibacterium thermocellulolyticum</name>
    <dbReference type="NCBI Taxonomy" id="3170016"/>
    <lineage>
        <taxon>Bacteria</taxon>
        <taxon>Pseudomonadati</taxon>
        <taxon>Pseudomonadota</taxon>
        <taxon>Gammaproteobacteria</taxon>
        <taxon>Nevskiales</taxon>
        <taxon>Nevskiaceae</taxon>
        <taxon>Sinimarinibacterium</taxon>
    </lineage>
</organism>
<feature type="chain" id="PRO_5045453757" evidence="1">
    <location>
        <begin position="22"/>
        <end position="192"/>
    </location>
</feature>
<reference evidence="2 3" key="1">
    <citation type="submission" date="2024-06" db="EMBL/GenBank/DDBJ databases">
        <authorList>
            <person name="Li Z."/>
            <person name="Jiang Y."/>
        </authorList>
    </citation>
    <scope>NUCLEOTIDE SEQUENCE [LARGE SCALE GENOMIC DNA]</scope>
    <source>
        <strain evidence="2 3">HSW-8</strain>
    </source>
</reference>
<protein>
    <submittedName>
        <fullName evidence="2">YfaZ family outer membrane protein</fullName>
    </submittedName>
</protein>
<feature type="signal peptide" evidence="1">
    <location>
        <begin position="1"/>
        <end position="21"/>
    </location>
</feature>
<keyword evidence="1" id="KW-0732">Signal</keyword>